<sequence length="53" mass="5985">MKPVDLTRQRELLLPGKRAVPAHSTLPGQVWTAGWHNCNTRVGAVKVCFRAWM</sequence>
<keyword evidence="2" id="KW-1185">Reference proteome</keyword>
<proteinExistence type="predicted"/>
<reference evidence="1 2" key="1">
    <citation type="journal article" date="2006" name="Proc. Natl. Acad. Sci. U.S.A.">
        <title>Evolution of sensory complexity recorded in a myxobacterial genome.</title>
        <authorList>
            <person name="Goldman B.S."/>
            <person name="Nierman W.C."/>
            <person name="Kaiser D."/>
            <person name="Slater S.C."/>
            <person name="Durkin A.S."/>
            <person name="Eisen J.A."/>
            <person name="Ronning C.M."/>
            <person name="Barbazuk W.B."/>
            <person name="Blanchard M."/>
            <person name="Field C."/>
            <person name="Halling C."/>
            <person name="Hinkle G."/>
            <person name="Iartchuk O."/>
            <person name="Kim H.S."/>
            <person name="Mackenzie C."/>
            <person name="Madupu R."/>
            <person name="Miller N."/>
            <person name="Shvartsbeyn A."/>
            <person name="Sullivan S.A."/>
            <person name="Vaudin M."/>
            <person name="Wiegand R."/>
            <person name="Kaplan H.B."/>
        </authorList>
    </citation>
    <scope>NUCLEOTIDE SEQUENCE [LARGE SCALE GENOMIC DNA]</scope>
    <source>
        <strain evidence="2">DK1622</strain>
    </source>
</reference>
<accession>Q1D7N4</accession>
<dbReference type="AlphaFoldDB" id="Q1D7N4"/>
<evidence type="ECO:0000313" key="1">
    <source>
        <dbReference type="EMBL" id="ABF86263.1"/>
    </source>
</evidence>
<dbReference type="HOGENOM" id="CLU_3063776_0_0_7"/>
<evidence type="ECO:0000313" key="2">
    <source>
        <dbReference type="Proteomes" id="UP000002402"/>
    </source>
</evidence>
<protein>
    <submittedName>
        <fullName evidence="1">Uncharacterized protein</fullName>
    </submittedName>
</protein>
<dbReference type="EnsemblBacteria" id="ABF86263">
    <property type="protein sequence ID" value="ABF86263"/>
    <property type="gene ID" value="MXAN_3136"/>
</dbReference>
<dbReference type="KEGG" id="mxa:MXAN_3136"/>
<name>Q1D7N4_MYXXD</name>
<dbReference type="EMBL" id="CP000113">
    <property type="protein sequence ID" value="ABF86263.1"/>
    <property type="molecule type" value="Genomic_DNA"/>
</dbReference>
<gene>
    <name evidence="1" type="ordered locus">MXAN_3136</name>
</gene>
<dbReference type="Proteomes" id="UP000002402">
    <property type="component" value="Chromosome"/>
</dbReference>
<organism evidence="1 2">
    <name type="scientific">Myxococcus xanthus (strain DK1622)</name>
    <dbReference type="NCBI Taxonomy" id="246197"/>
    <lineage>
        <taxon>Bacteria</taxon>
        <taxon>Pseudomonadati</taxon>
        <taxon>Myxococcota</taxon>
        <taxon>Myxococcia</taxon>
        <taxon>Myxococcales</taxon>
        <taxon>Cystobacterineae</taxon>
        <taxon>Myxococcaceae</taxon>
        <taxon>Myxococcus</taxon>
    </lineage>
</organism>